<evidence type="ECO:0000313" key="9">
    <source>
        <dbReference type="EMBL" id="QTH71812.1"/>
    </source>
</evidence>
<gene>
    <name evidence="9" type="ORF">J5O05_02340</name>
</gene>
<keyword evidence="2" id="KW-0328">Glycosyltransferase</keyword>
<keyword evidence="6" id="KW-1133">Transmembrane helix</keyword>
<keyword evidence="5" id="KW-0448">Lipopolysaccharide biosynthesis</keyword>
<keyword evidence="1" id="KW-1003">Cell membrane</keyword>
<evidence type="ECO:0000256" key="1">
    <source>
        <dbReference type="ARBA" id="ARBA00022475"/>
    </source>
</evidence>
<dbReference type="InterPro" id="IPR050256">
    <property type="entry name" value="Glycosyltransferase_2"/>
</dbReference>
<dbReference type="GO" id="GO:0005886">
    <property type="term" value="C:plasma membrane"/>
    <property type="evidence" value="ECO:0007669"/>
    <property type="project" value="TreeGrafter"/>
</dbReference>
<dbReference type="EMBL" id="CP072133">
    <property type="protein sequence ID" value="QTH71812.1"/>
    <property type="molecule type" value="Genomic_DNA"/>
</dbReference>
<sequence>MTNLETPSNDFEVSVLIPAKNEAENIPSLVTEIHQSLHQHVTFEVVLVNDGSTDETARVFTETCESLNVPAQLISTEQSVGQSTALYIAGHNARAKWLVTIDGDGQNDPADIPNMVSEANLLQGSSDFCIAGYRHKRKDTPWKRFQSRIANRVRNWFLNDGVPDTGCGLKLIPKSTWVKLPYFNHMHRYLPALIKRIGGDIRVVPVAHRDRTAGVSKYTAWNRVWVGIVDMFAVKWLIARTKHPVIKQHTHINTEQKNNAA</sequence>
<evidence type="ECO:0000256" key="6">
    <source>
        <dbReference type="ARBA" id="ARBA00022989"/>
    </source>
</evidence>
<evidence type="ECO:0000256" key="2">
    <source>
        <dbReference type="ARBA" id="ARBA00022676"/>
    </source>
</evidence>
<organism evidence="9 10">
    <name type="scientific">Pseudoalteromonas xiamenensis</name>
    <dbReference type="NCBI Taxonomy" id="882626"/>
    <lineage>
        <taxon>Bacteria</taxon>
        <taxon>Pseudomonadati</taxon>
        <taxon>Pseudomonadota</taxon>
        <taxon>Gammaproteobacteria</taxon>
        <taxon>Alteromonadales</taxon>
        <taxon>Pseudoalteromonadaceae</taxon>
        <taxon>Pseudoalteromonas</taxon>
    </lineage>
</organism>
<evidence type="ECO:0000256" key="7">
    <source>
        <dbReference type="ARBA" id="ARBA00023136"/>
    </source>
</evidence>
<evidence type="ECO:0000313" key="10">
    <source>
        <dbReference type="Proteomes" id="UP000664904"/>
    </source>
</evidence>
<proteinExistence type="predicted"/>
<dbReference type="InterPro" id="IPR029044">
    <property type="entry name" value="Nucleotide-diphossugar_trans"/>
</dbReference>
<dbReference type="RefSeq" id="WP_208843436.1">
    <property type="nucleotide sequence ID" value="NZ_CP072133.1"/>
</dbReference>
<reference evidence="9" key="1">
    <citation type="submission" date="2021-03" db="EMBL/GenBank/DDBJ databases">
        <title>Complete Genome of Pseudoalteromonas xiamenensis STKMTI.2, a new potential marine bacterium producing anti-Vibrio compounds.</title>
        <authorList>
            <person name="Handayani D.P."/>
            <person name="Isnansetyo A."/>
            <person name="Istiqomah I."/>
            <person name="Jumina J."/>
        </authorList>
    </citation>
    <scope>NUCLEOTIDE SEQUENCE</scope>
    <source>
        <strain evidence="9">STKMTI.2</strain>
    </source>
</reference>
<dbReference type="InterPro" id="IPR001173">
    <property type="entry name" value="Glyco_trans_2-like"/>
</dbReference>
<dbReference type="Pfam" id="PF00535">
    <property type="entry name" value="Glycos_transf_2"/>
    <property type="match status" value="1"/>
</dbReference>
<dbReference type="SUPFAM" id="SSF53448">
    <property type="entry name" value="Nucleotide-diphospho-sugar transferases"/>
    <property type="match status" value="1"/>
</dbReference>
<name>A0A975DIK7_9GAMM</name>
<dbReference type="Gene3D" id="3.90.550.10">
    <property type="entry name" value="Spore Coat Polysaccharide Biosynthesis Protein SpsA, Chain A"/>
    <property type="match status" value="1"/>
</dbReference>
<feature type="domain" description="Glycosyltransferase 2-like" evidence="8">
    <location>
        <begin position="14"/>
        <end position="171"/>
    </location>
</feature>
<accession>A0A975DIK7</accession>
<dbReference type="PANTHER" id="PTHR48090:SF3">
    <property type="entry name" value="UNDECAPRENYL-PHOSPHATE 4-DEOXY-4-FORMAMIDO-L-ARABINOSE TRANSFERASE"/>
    <property type="match status" value="1"/>
</dbReference>
<dbReference type="GO" id="GO:0099621">
    <property type="term" value="F:undecaprenyl-phosphate 4-deoxy-4-formamido-L-arabinose transferase activity"/>
    <property type="evidence" value="ECO:0007669"/>
    <property type="project" value="TreeGrafter"/>
</dbReference>
<evidence type="ECO:0000259" key="8">
    <source>
        <dbReference type="Pfam" id="PF00535"/>
    </source>
</evidence>
<dbReference type="CDD" id="cd04179">
    <property type="entry name" value="DPM_DPG-synthase_like"/>
    <property type="match status" value="1"/>
</dbReference>
<keyword evidence="4" id="KW-0812">Transmembrane</keyword>
<dbReference type="FunFam" id="3.90.550.10:FF:000170">
    <property type="entry name" value="Dolichol-phosphate mannosyltransferase"/>
    <property type="match status" value="1"/>
</dbReference>
<protein>
    <submittedName>
        <fullName evidence="9">Glycosyltransferase family 2 protein</fullName>
    </submittedName>
</protein>
<keyword evidence="7" id="KW-0472">Membrane</keyword>
<evidence type="ECO:0000256" key="4">
    <source>
        <dbReference type="ARBA" id="ARBA00022692"/>
    </source>
</evidence>
<dbReference type="GO" id="GO:0009103">
    <property type="term" value="P:lipopolysaccharide biosynthetic process"/>
    <property type="evidence" value="ECO:0007669"/>
    <property type="project" value="UniProtKB-KW"/>
</dbReference>
<evidence type="ECO:0000256" key="3">
    <source>
        <dbReference type="ARBA" id="ARBA00022679"/>
    </source>
</evidence>
<dbReference type="AlphaFoldDB" id="A0A975DIK7"/>
<evidence type="ECO:0000256" key="5">
    <source>
        <dbReference type="ARBA" id="ARBA00022985"/>
    </source>
</evidence>
<dbReference type="PANTHER" id="PTHR48090">
    <property type="entry name" value="UNDECAPRENYL-PHOSPHATE 4-DEOXY-4-FORMAMIDO-L-ARABINOSE TRANSFERASE-RELATED"/>
    <property type="match status" value="1"/>
</dbReference>
<keyword evidence="3" id="KW-0808">Transferase</keyword>
<dbReference type="Proteomes" id="UP000664904">
    <property type="component" value="Chromosome"/>
</dbReference>
<dbReference type="KEGG" id="pxi:J5O05_02340"/>
<keyword evidence="10" id="KW-1185">Reference proteome</keyword>